<feature type="compositionally biased region" description="Polar residues" evidence="1">
    <location>
        <begin position="111"/>
        <end position="136"/>
    </location>
</feature>
<dbReference type="InterPro" id="IPR016197">
    <property type="entry name" value="Chromo-like_dom_sf"/>
</dbReference>
<reference evidence="3 4" key="1">
    <citation type="journal article" date="2006" name="Science">
        <title>Phytophthora genome sequences uncover evolutionary origins and mechanisms of pathogenesis.</title>
        <authorList>
            <person name="Tyler B.M."/>
            <person name="Tripathy S."/>
            <person name="Zhang X."/>
            <person name="Dehal P."/>
            <person name="Jiang R.H."/>
            <person name="Aerts A."/>
            <person name="Arredondo F.D."/>
            <person name="Baxter L."/>
            <person name="Bensasson D."/>
            <person name="Beynon J.L."/>
            <person name="Chapman J."/>
            <person name="Damasceno C.M."/>
            <person name="Dorrance A.E."/>
            <person name="Dou D."/>
            <person name="Dickerman A.W."/>
            <person name="Dubchak I.L."/>
            <person name="Garbelotto M."/>
            <person name="Gijzen M."/>
            <person name="Gordon S.G."/>
            <person name="Govers F."/>
            <person name="Grunwald N.J."/>
            <person name="Huang W."/>
            <person name="Ivors K.L."/>
            <person name="Jones R.W."/>
            <person name="Kamoun S."/>
            <person name="Krampis K."/>
            <person name="Lamour K.H."/>
            <person name="Lee M.K."/>
            <person name="McDonald W.H."/>
            <person name="Medina M."/>
            <person name="Meijer H.J."/>
            <person name="Nordberg E.K."/>
            <person name="Maclean D.J."/>
            <person name="Ospina-Giraldo M.D."/>
            <person name="Morris P.F."/>
            <person name="Phuntumart V."/>
            <person name="Putnam N.H."/>
            <person name="Rash S."/>
            <person name="Rose J.K."/>
            <person name="Sakihama Y."/>
            <person name="Salamov A.A."/>
            <person name="Savidor A."/>
            <person name="Scheuring C.F."/>
            <person name="Smith B.M."/>
            <person name="Sobral B.W."/>
            <person name="Terry A."/>
            <person name="Torto-Alalibo T.A."/>
            <person name="Win J."/>
            <person name="Xu Z."/>
            <person name="Zhang H."/>
            <person name="Grigoriev I.V."/>
            <person name="Rokhsar D.S."/>
            <person name="Boore J.L."/>
        </authorList>
    </citation>
    <scope>NUCLEOTIDE SEQUENCE [LARGE SCALE GENOMIC DNA]</scope>
    <source>
        <strain evidence="3 4">P6497</strain>
    </source>
</reference>
<dbReference type="KEGG" id="psoj:PHYSODRAFT_297387"/>
<evidence type="ECO:0000256" key="1">
    <source>
        <dbReference type="SAM" id="MobiDB-lite"/>
    </source>
</evidence>
<dbReference type="AlphaFoldDB" id="G4Z1K6"/>
<dbReference type="Pfam" id="PF00385">
    <property type="entry name" value="Chromo"/>
    <property type="match status" value="1"/>
</dbReference>
<dbReference type="Proteomes" id="UP000002640">
    <property type="component" value="Unassembled WGS sequence"/>
</dbReference>
<dbReference type="InterPro" id="IPR023780">
    <property type="entry name" value="Chromo_domain"/>
</dbReference>
<evidence type="ECO:0000259" key="2">
    <source>
        <dbReference type="PROSITE" id="PS50013"/>
    </source>
</evidence>
<evidence type="ECO:0000313" key="4">
    <source>
        <dbReference type="Proteomes" id="UP000002640"/>
    </source>
</evidence>
<dbReference type="EMBL" id="JH159152">
    <property type="protein sequence ID" value="EGZ25917.1"/>
    <property type="molecule type" value="Genomic_DNA"/>
</dbReference>
<sequence>MSQLHFVFNVERFKKSPGTPTHLIGRKIYQAADFLFDEAGQRVHIVNKLVKQRKHHGRREFLVDWLDEPASQQSWEPESNILAHWNGLLADLQRRPTAQTNPVARRDRQRQAPTRSSRYNLRSTSSGQASGVENVM</sequence>
<dbReference type="GeneID" id="20641485"/>
<evidence type="ECO:0000313" key="3">
    <source>
        <dbReference type="EMBL" id="EGZ25917.1"/>
    </source>
</evidence>
<dbReference type="RefSeq" id="XP_009521205.1">
    <property type="nucleotide sequence ID" value="XM_009522910.1"/>
</dbReference>
<accession>G4Z1K6</accession>
<keyword evidence="4" id="KW-1185">Reference proteome</keyword>
<dbReference type="Gene3D" id="2.40.50.40">
    <property type="match status" value="1"/>
</dbReference>
<dbReference type="SUPFAM" id="SSF54160">
    <property type="entry name" value="Chromo domain-like"/>
    <property type="match status" value="1"/>
</dbReference>
<proteinExistence type="predicted"/>
<protein>
    <recommendedName>
        <fullName evidence="2">Chromo domain-containing protein</fullName>
    </recommendedName>
</protein>
<dbReference type="InParanoid" id="G4Z1K6"/>
<dbReference type="SMART" id="SM00298">
    <property type="entry name" value="CHROMO"/>
    <property type="match status" value="1"/>
</dbReference>
<gene>
    <name evidence="3" type="ORF">PHYSODRAFT_297387</name>
</gene>
<dbReference type="PROSITE" id="PS50013">
    <property type="entry name" value="CHROMO_2"/>
    <property type="match status" value="1"/>
</dbReference>
<dbReference type="InterPro" id="IPR000953">
    <property type="entry name" value="Chromo/chromo_shadow_dom"/>
</dbReference>
<name>G4Z1K6_PHYSP</name>
<organism evidence="3 4">
    <name type="scientific">Phytophthora sojae (strain P6497)</name>
    <name type="common">Soybean stem and root rot agent</name>
    <name type="synonym">Phytophthora megasperma f. sp. glycines</name>
    <dbReference type="NCBI Taxonomy" id="1094619"/>
    <lineage>
        <taxon>Eukaryota</taxon>
        <taxon>Sar</taxon>
        <taxon>Stramenopiles</taxon>
        <taxon>Oomycota</taxon>
        <taxon>Peronosporomycetes</taxon>
        <taxon>Peronosporales</taxon>
        <taxon>Peronosporaceae</taxon>
        <taxon>Phytophthora</taxon>
    </lineage>
</organism>
<feature type="domain" description="Chromo" evidence="2">
    <location>
        <begin position="44"/>
        <end position="104"/>
    </location>
</feature>
<dbReference type="OMA" id="QFNRQPE"/>
<feature type="region of interest" description="Disordered" evidence="1">
    <location>
        <begin position="93"/>
        <end position="136"/>
    </location>
</feature>